<reference evidence="7" key="1">
    <citation type="submission" date="2021-07" db="EMBL/GenBank/DDBJ databases">
        <authorList>
            <person name="Durling M."/>
        </authorList>
    </citation>
    <scope>NUCLEOTIDE SEQUENCE</scope>
</reference>
<keyword evidence="3" id="KW-0805">Transcription regulation</keyword>
<dbReference type="CDD" id="cd00067">
    <property type="entry name" value="GAL4"/>
    <property type="match status" value="1"/>
</dbReference>
<keyword evidence="2" id="KW-0862">Zinc</keyword>
<dbReference type="Proteomes" id="UP000696280">
    <property type="component" value="Unassembled WGS sequence"/>
</dbReference>
<dbReference type="GO" id="GO:0000981">
    <property type="term" value="F:DNA-binding transcription factor activity, RNA polymerase II-specific"/>
    <property type="evidence" value="ECO:0007669"/>
    <property type="project" value="InterPro"/>
</dbReference>
<evidence type="ECO:0000313" key="8">
    <source>
        <dbReference type="Proteomes" id="UP000696280"/>
    </source>
</evidence>
<evidence type="ECO:0000256" key="1">
    <source>
        <dbReference type="ARBA" id="ARBA00022723"/>
    </source>
</evidence>
<keyword evidence="6" id="KW-0539">Nucleus</keyword>
<evidence type="ECO:0000256" key="5">
    <source>
        <dbReference type="ARBA" id="ARBA00023163"/>
    </source>
</evidence>
<organism evidence="7 8">
    <name type="scientific">Hymenoscyphus fraxineus</name>
    <dbReference type="NCBI Taxonomy" id="746836"/>
    <lineage>
        <taxon>Eukaryota</taxon>
        <taxon>Fungi</taxon>
        <taxon>Dikarya</taxon>
        <taxon>Ascomycota</taxon>
        <taxon>Pezizomycotina</taxon>
        <taxon>Leotiomycetes</taxon>
        <taxon>Helotiales</taxon>
        <taxon>Helotiaceae</taxon>
        <taxon>Hymenoscyphus</taxon>
    </lineage>
</organism>
<protein>
    <recommendedName>
        <fullName evidence="9">Zn(2)-C6 fungal-type domain-containing protein</fullName>
    </recommendedName>
</protein>
<keyword evidence="4" id="KW-0238">DNA-binding</keyword>
<evidence type="ECO:0000256" key="4">
    <source>
        <dbReference type="ARBA" id="ARBA00023125"/>
    </source>
</evidence>
<dbReference type="AlphaFoldDB" id="A0A9N9KMZ3"/>
<evidence type="ECO:0000256" key="2">
    <source>
        <dbReference type="ARBA" id="ARBA00022833"/>
    </source>
</evidence>
<dbReference type="OrthoDB" id="3598904at2759"/>
<dbReference type="GO" id="GO:0008270">
    <property type="term" value="F:zinc ion binding"/>
    <property type="evidence" value="ECO:0007669"/>
    <property type="project" value="InterPro"/>
</dbReference>
<gene>
    <name evidence="7" type="ORF">HYFRA_00004267</name>
</gene>
<keyword evidence="1" id="KW-0479">Metal-binding</keyword>
<keyword evidence="8" id="KW-1185">Reference proteome</keyword>
<dbReference type="EMBL" id="CAJVRL010000025">
    <property type="protein sequence ID" value="CAG8949936.1"/>
    <property type="molecule type" value="Genomic_DNA"/>
</dbReference>
<dbReference type="InterPro" id="IPR001138">
    <property type="entry name" value="Zn2Cys6_DnaBD"/>
</dbReference>
<dbReference type="InterPro" id="IPR021858">
    <property type="entry name" value="Fun_TF"/>
</dbReference>
<proteinExistence type="predicted"/>
<comment type="caution">
    <text evidence="7">The sequence shown here is derived from an EMBL/GenBank/DDBJ whole genome shotgun (WGS) entry which is preliminary data.</text>
</comment>
<evidence type="ECO:0000256" key="3">
    <source>
        <dbReference type="ARBA" id="ARBA00023015"/>
    </source>
</evidence>
<dbReference type="PANTHER" id="PTHR36206:SF12">
    <property type="entry name" value="ASPERCRYPTIN BIOSYNTHESIS CLUSTER-SPECIFIC TRANSCRIPTION REGULATOR ATNN-RELATED"/>
    <property type="match status" value="1"/>
</dbReference>
<dbReference type="PANTHER" id="PTHR36206">
    <property type="entry name" value="ASPERCRYPTIN BIOSYNTHESIS CLUSTER-SPECIFIC TRANSCRIPTION REGULATOR ATNN-RELATED"/>
    <property type="match status" value="1"/>
</dbReference>
<keyword evidence="5" id="KW-0804">Transcription</keyword>
<name>A0A9N9KMZ3_9HELO</name>
<dbReference type="GO" id="GO:0003677">
    <property type="term" value="F:DNA binding"/>
    <property type="evidence" value="ECO:0007669"/>
    <property type="project" value="UniProtKB-KW"/>
</dbReference>
<evidence type="ECO:0000313" key="7">
    <source>
        <dbReference type="EMBL" id="CAG8949936.1"/>
    </source>
</evidence>
<accession>A0A9N9KMZ3</accession>
<dbReference type="Pfam" id="PF11951">
    <property type="entry name" value="Fungal_trans_2"/>
    <property type="match status" value="1"/>
</dbReference>
<dbReference type="InterPro" id="IPR052360">
    <property type="entry name" value="Transcr_Regulatory_Proteins"/>
</dbReference>
<evidence type="ECO:0008006" key="9">
    <source>
        <dbReference type="Google" id="ProtNLM"/>
    </source>
</evidence>
<sequence length="519" mass="58583">MPELPKRVRCDINHNEERRTCNRCLRAGSKCIWSERSTFTAGYADSFHAFSIGKNNEPPSESLPKYETRVQELLGAERISRIRNYQTILKPTTLISFQSPGNESERQLFHYFRLEAAPDICGHSNLEFWDSLILSWSHSEPVLRLAVVAFASFHKSFIFKSDSISYSSLQHYNKAIRAVQNLLQDHKKPSLQIVLSCCLLFYKIEGIRVNYEDRRKHLQAGLKIIQKATKGALDAIEPAIIETFSSLDVTASWYSKSSPTPCLLVLTTESERLGLGPCVPTTFTSVREASSAALKLANWAIQLFNTPNSNNSISMETKKQEAHHLRIAYERWEVAFSPLKQQYLGSSTISHLSETISAISTYVGLTAAKTYVFSQSAVFAPPTVNIRINTSYNKILLLVETLISIYNNQEPEILHPRSFFFIPNVVSMTVLVAMNTQDSATLDRALRVMRQWPKIKGIYDGDLGVVVSDMEPLKLATRTAILDGPLSDTSIEFLEDSGRMKLLDESLMKRRDELTRGTL</sequence>
<evidence type="ECO:0000256" key="6">
    <source>
        <dbReference type="ARBA" id="ARBA00023242"/>
    </source>
</evidence>